<keyword evidence="2" id="KW-1185">Reference proteome</keyword>
<dbReference type="EMBL" id="JAHQIW010001904">
    <property type="protein sequence ID" value="KAJ1353983.1"/>
    <property type="molecule type" value="Genomic_DNA"/>
</dbReference>
<evidence type="ECO:0000313" key="2">
    <source>
        <dbReference type="Proteomes" id="UP001196413"/>
    </source>
</evidence>
<proteinExistence type="predicted"/>
<gene>
    <name evidence="1" type="ORF">KIN20_010775</name>
</gene>
<evidence type="ECO:0000313" key="1">
    <source>
        <dbReference type="EMBL" id="KAJ1353983.1"/>
    </source>
</evidence>
<dbReference type="AlphaFoldDB" id="A0AAD5QJ15"/>
<name>A0AAD5QJ15_PARTN</name>
<dbReference type="Proteomes" id="UP001196413">
    <property type="component" value="Unassembled WGS sequence"/>
</dbReference>
<organism evidence="1 2">
    <name type="scientific">Parelaphostrongylus tenuis</name>
    <name type="common">Meningeal worm</name>
    <dbReference type="NCBI Taxonomy" id="148309"/>
    <lineage>
        <taxon>Eukaryota</taxon>
        <taxon>Metazoa</taxon>
        <taxon>Ecdysozoa</taxon>
        <taxon>Nematoda</taxon>
        <taxon>Chromadorea</taxon>
        <taxon>Rhabditida</taxon>
        <taxon>Rhabditina</taxon>
        <taxon>Rhabditomorpha</taxon>
        <taxon>Strongyloidea</taxon>
        <taxon>Metastrongylidae</taxon>
        <taxon>Parelaphostrongylus</taxon>
    </lineage>
</organism>
<comment type="caution">
    <text evidence="1">The sequence shown here is derived from an EMBL/GenBank/DDBJ whole genome shotgun (WGS) entry which is preliminary data.</text>
</comment>
<protein>
    <submittedName>
        <fullName evidence="1">Uncharacterized protein</fullName>
    </submittedName>
</protein>
<sequence>MNVIVSDSAMANRDCAGLLLTSSVFVRFPSVHVGVFPIARLRIGAAIGPFLSCELLYAGDPN</sequence>
<reference evidence="1" key="1">
    <citation type="submission" date="2021-06" db="EMBL/GenBank/DDBJ databases">
        <title>Parelaphostrongylus tenuis whole genome reference sequence.</title>
        <authorList>
            <person name="Garwood T.J."/>
            <person name="Larsen P.A."/>
            <person name="Fountain-Jones N.M."/>
            <person name="Garbe J.R."/>
            <person name="Macchietto M.G."/>
            <person name="Kania S.A."/>
            <person name="Gerhold R.W."/>
            <person name="Richards J.E."/>
            <person name="Wolf T.M."/>
        </authorList>
    </citation>
    <scope>NUCLEOTIDE SEQUENCE</scope>
    <source>
        <strain evidence="1">MNPRO001-30</strain>
        <tissue evidence="1">Meninges</tissue>
    </source>
</reference>
<accession>A0AAD5QJ15</accession>